<proteinExistence type="predicted"/>
<dbReference type="InterPro" id="IPR007461">
    <property type="entry name" value="Ysc84_actin-binding"/>
</dbReference>
<dbReference type="EMBL" id="JABAYA010000002">
    <property type="protein sequence ID" value="KAF7732514.1"/>
    <property type="molecule type" value="Genomic_DNA"/>
</dbReference>
<feature type="domain" description="Ysc84 actin-binding" evidence="1">
    <location>
        <begin position="127"/>
        <end position="210"/>
    </location>
</feature>
<name>A0A8H7BZF7_9FUNG</name>
<dbReference type="PANTHER" id="PTHR15629:SF8">
    <property type="entry name" value="DUF500 DOMAIN PROTEIN (AFU_ORTHOLOGUE AFUA_5G07310)"/>
    <property type="match status" value="1"/>
</dbReference>
<keyword evidence="3" id="KW-1185">Reference proteome</keyword>
<organism evidence="2 3">
    <name type="scientific">Apophysomyces ossiformis</name>
    <dbReference type="NCBI Taxonomy" id="679940"/>
    <lineage>
        <taxon>Eukaryota</taxon>
        <taxon>Fungi</taxon>
        <taxon>Fungi incertae sedis</taxon>
        <taxon>Mucoromycota</taxon>
        <taxon>Mucoromycotina</taxon>
        <taxon>Mucoromycetes</taxon>
        <taxon>Mucorales</taxon>
        <taxon>Mucorineae</taxon>
        <taxon>Mucoraceae</taxon>
        <taxon>Apophysomyces</taxon>
    </lineage>
</organism>
<dbReference type="Proteomes" id="UP000605846">
    <property type="component" value="Unassembled WGS sequence"/>
</dbReference>
<gene>
    <name evidence="2" type="ORF">EC973_003260</name>
</gene>
<comment type="caution">
    <text evidence="2">The sequence shown here is derived from an EMBL/GenBank/DDBJ whole genome shotgun (WGS) entry which is preliminary data.</text>
</comment>
<dbReference type="GO" id="GO:0035091">
    <property type="term" value="F:phosphatidylinositol binding"/>
    <property type="evidence" value="ECO:0007669"/>
    <property type="project" value="TreeGrafter"/>
</dbReference>
<accession>A0A8H7BZF7</accession>
<dbReference type="PANTHER" id="PTHR15629">
    <property type="entry name" value="SH3YL1 PROTEIN"/>
    <property type="match status" value="1"/>
</dbReference>
<feature type="domain" description="Ysc84 actin-binding" evidence="1">
    <location>
        <begin position="225"/>
        <end position="275"/>
    </location>
</feature>
<protein>
    <recommendedName>
        <fullName evidence="1">Ysc84 actin-binding domain-containing protein</fullName>
    </recommendedName>
</protein>
<evidence type="ECO:0000259" key="1">
    <source>
        <dbReference type="Pfam" id="PF04366"/>
    </source>
</evidence>
<dbReference type="InterPro" id="IPR051702">
    <property type="entry name" value="SH3_domain_YSC84-like"/>
</dbReference>
<evidence type="ECO:0000313" key="2">
    <source>
        <dbReference type="EMBL" id="KAF7732514.1"/>
    </source>
</evidence>
<evidence type="ECO:0000313" key="3">
    <source>
        <dbReference type="Proteomes" id="UP000605846"/>
    </source>
</evidence>
<reference evidence="2" key="1">
    <citation type="submission" date="2020-01" db="EMBL/GenBank/DDBJ databases">
        <title>Genome Sequencing of Three Apophysomyces-Like Fungal Strains Confirms a Novel Fungal Genus in the Mucoromycota with divergent Burkholderia-like Endosymbiotic Bacteria.</title>
        <authorList>
            <person name="Stajich J.E."/>
            <person name="Macias A.M."/>
            <person name="Carter-House D."/>
            <person name="Lovett B."/>
            <person name="Kasson L.R."/>
            <person name="Berry K."/>
            <person name="Grigoriev I."/>
            <person name="Chang Y."/>
            <person name="Spatafora J."/>
            <person name="Kasson M.T."/>
        </authorList>
    </citation>
    <scope>NUCLEOTIDE SEQUENCE</scope>
    <source>
        <strain evidence="2">NRRL A-21654</strain>
    </source>
</reference>
<dbReference type="Pfam" id="PF04366">
    <property type="entry name" value="Ysc84"/>
    <property type="match status" value="2"/>
</dbReference>
<dbReference type="AlphaFoldDB" id="A0A8H7BZF7"/>
<dbReference type="OrthoDB" id="443981at2759"/>
<sequence length="281" mass="29591">MFNQYKEKATEAAKSATSMSQKAGKQFFNFAGEKLSNVNVNDPRPGTLAEECAKAARILEQFILKEEIENGFDTIIPVSVIKEAKGLAIFTVVKAGFLWSVRAGSGIVVARLPNGKWSPPSMIATGGVGIGPQVGADITDVVLILNSEEAVAAFSKGGNITLGGSIAVSAGPIGAGGEAAVTGDVTKGKIAPTFSYSKSKGIFAGNQVELLDTIKASNQRVWMNLGMSIEGTALVELSKTNTSFYGAPIKAEQLLKGTLESPPEAKVLYDMIERAENRDPY</sequence>